<reference evidence="1" key="1">
    <citation type="submission" date="2020-02" db="EMBL/GenBank/DDBJ databases">
        <title>Genome sequencing of the panga catfish, Pangasius djambal.</title>
        <authorList>
            <person name="Wen M."/>
            <person name="Zahm M."/>
            <person name="Roques C."/>
            <person name="Cabau C."/>
            <person name="Klopp C."/>
            <person name="Donnadieu C."/>
            <person name="Jouanno E."/>
            <person name="Avarre J.-C."/>
            <person name="Campet M."/>
            <person name="Ha T."/>
            <person name="Dugue R."/>
            <person name="Lampietro C."/>
            <person name="Louis A."/>
            <person name="Herpin A."/>
            <person name="Echchiki A."/>
            <person name="Berthelot C."/>
            <person name="Parey E."/>
            <person name="Roest-Crollius H."/>
            <person name="Braasch I."/>
            <person name="Postlethwait J.H."/>
            <person name="Bobe J."/>
            <person name="Montfort J."/>
            <person name="Bouchez O."/>
            <person name="Begum T."/>
            <person name="Schartl M."/>
            <person name="Gustiano R."/>
            <person name="Guiguen Y."/>
        </authorList>
    </citation>
    <scope>NUCLEOTIDE SEQUENCE</scope>
    <source>
        <strain evidence="1">Pdj_M5554</strain>
    </source>
</reference>
<comment type="caution">
    <text evidence="1">The sequence shown here is derived from an EMBL/GenBank/DDBJ whole genome shotgun (WGS) entry which is preliminary data.</text>
</comment>
<name>A0ACC5ZLJ7_9TELE</name>
<dbReference type="Proteomes" id="UP000830395">
    <property type="component" value="Chromosome 27"/>
</dbReference>
<keyword evidence="2" id="KW-1185">Reference proteome</keyword>
<proteinExistence type="predicted"/>
<gene>
    <name evidence="1" type="ORF">PDJAM_G00164990</name>
</gene>
<dbReference type="EMBL" id="CM041001">
    <property type="protein sequence ID" value="MCJ8748447.1"/>
    <property type="molecule type" value="Genomic_DNA"/>
</dbReference>
<accession>A0ACC5ZLJ7</accession>
<evidence type="ECO:0000313" key="2">
    <source>
        <dbReference type="Proteomes" id="UP000830395"/>
    </source>
</evidence>
<protein>
    <submittedName>
        <fullName evidence="1">Uncharacterized protein</fullName>
    </submittedName>
</protein>
<sequence>MSACERAALCFLVLLGLSQAPLCVTAGKIIIWPGEFSHWLNVKVIIDELIARGHDVTIITHSATPSVNTDQSRGYSVEIIQVPHTKQDVFNMLDKFTKYWMYDVQHGNMIQTSLKIKEIFDMSTEQNQALCRELFAREDLLEKWRKEQFDILLTDPMNMCGELLALKLNLPFIISLRYSIGSTLERLCGQLPAPPSYVPVVSLGYTDQMDFPQRVKNTLFNLFQDFLFTFVTVSKWDPLYTEFMGK</sequence>
<organism evidence="1 2">
    <name type="scientific">Pangasius djambal</name>
    <dbReference type="NCBI Taxonomy" id="1691987"/>
    <lineage>
        <taxon>Eukaryota</taxon>
        <taxon>Metazoa</taxon>
        <taxon>Chordata</taxon>
        <taxon>Craniata</taxon>
        <taxon>Vertebrata</taxon>
        <taxon>Euteleostomi</taxon>
        <taxon>Actinopterygii</taxon>
        <taxon>Neopterygii</taxon>
        <taxon>Teleostei</taxon>
        <taxon>Ostariophysi</taxon>
        <taxon>Siluriformes</taxon>
        <taxon>Pangasiidae</taxon>
        <taxon>Pangasius</taxon>
    </lineage>
</organism>
<evidence type="ECO:0000313" key="1">
    <source>
        <dbReference type="EMBL" id="MCJ8748447.1"/>
    </source>
</evidence>